<dbReference type="InterPro" id="IPR029063">
    <property type="entry name" value="SAM-dependent_MTases_sf"/>
</dbReference>
<accession>D1A690</accession>
<evidence type="ECO:0000313" key="2">
    <source>
        <dbReference type="Proteomes" id="UP000001918"/>
    </source>
</evidence>
<dbReference type="RefSeq" id="WP_012854970.1">
    <property type="nucleotide sequence ID" value="NC_013510.1"/>
</dbReference>
<gene>
    <name evidence="1" type="ordered locus">Tcur_4667</name>
</gene>
<organism evidence="1 2">
    <name type="scientific">Thermomonospora curvata (strain ATCC 19995 / DSM 43183 / JCM 3096 / KCTC 9072 / NBRC 15933 / NCIMB 10081 / Henssen B9)</name>
    <dbReference type="NCBI Taxonomy" id="471852"/>
    <lineage>
        <taxon>Bacteria</taxon>
        <taxon>Bacillati</taxon>
        <taxon>Actinomycetota</taxon>
        <taxon>Actinomycetes</taxon>
        <taxon>Streptosporangiales</taxon>
        <taxon>Thermomonosporaceae</taxon>
        <taxon>Thermomonospora</taxon>
    </lineage>
</organism>
<dbReference type="AlphaFoldDB" id="D1A690"/>
<dbReference type="PIRSF" id="PIRSF017393">
    <property type="entry name" value="MTase_SAV2177"/>
    <property type="match status" value="1"/>
</dbReference>
<dbReference type="EMBL" id="CP001738">
    <property type="protein sequence ID" value="ACZ00189.1"/>
    <property type="molecule type" value="Genomic_DNA"/>
</dbReference>
<dbReference type="Proteomes" id="UP000001918">
    <property type="component" value="Chromosome"/>
</dbReference>
<dbReference type="Gene3D" id="3.40.50.150">
    <property type="entry name" value="Vaccinia Virus protein VP39"/>
    <property type="match status" value="1"/>
</dbReference>
<reference evidence="1 2" key="1">
    <citation type="journal article" date="2011" name="Stand. Genomic Sci.">
        <title>Complete genome sequence of Thermomonospora curvata type strain (B9).</title>
        <authorList>
            <person name="Chertkov O."/>
            <person name="Sikorski J."/>
            <person name="Nolan M."/>
            <person name="Lapidus A."/>
            <person name="Lucas S."/>
            <person name="Del Rio T.G."/>
            <person name="Tice H."/>
            <person name="Cheng J.F."/>
            <person name="Goodwin L."/>
            <person name="Pitluck S."/>
            <person name="Liolios K."/>
            <person name="Ivanova N."/>
            <person name="Mavromatis K."/>
            <person name="Mikhailova N."/>
            <person name="Ovchinnikova G."/>
            <person name="Pati A."/>
            <person name="Chen A."/>
            <person name="Palaniappan K."/>
            <person name="Djao O.D."/>
            <person name="Land M."/>
            <person name="Hauser L."/>
            <person name="Chang Y.J."/>
            <person name="Jeffries C.D."/>
            <person name="Brettin T."/>
            <person name="Han C."/>
            <person name="Detter J.C."/>
            <person name="Rohde M."/>
            <person name="Goker M."/>
            <person name="Woyke T."/>
            <person name="Bristow J."/>
            <person name="Eisen J.A."/>
            <person name="Markowitz V."/>
            <person name="Hugenholtz P."/>
            <person name="Klenk H.P."/>
            <person name="Kyrpides N.C."/>
        </authorList>
    </citation>
    <scope>NUCLEOTIDE SEQUENCE [LARGE SCALE GENOMIC DNA]</scope>
    <source>
        <strain evidence="2">ATCC 19995 / DSM 43183 / JCM 3096 / KCTC 9072 / NBRC 15933 / NCIMB 10081 / Henssen B9</strain>
    </source>
</reference>
<keyword evidence="2" id="KW-1185">Reference proteome</keyword>
<dbReference type="OrthoDB" id="3467661at2"/>
<protein>
    <recommendedName>
        <fullName evidence="3">SAM-dependent methyltransferase</fullName>
    </recommendedName>
</protein>
<dbReference type="Pfam" id="PF04672">
    <property type="entry name" value="Methyltransf_19"/>
    <property type="match status" value="1"/>
</dbReference>
<evidence type="ECO:0008006" key="3">
    <source>
        <dbReference type="Google" id="ProtNLM"/>
    </source>
</evidence>
<evidence type="ECO:0000313" key="1">
    <source>
        <dbReference type="EMBL" id="ACZ00189.1"/>
    </source>
</evidence>
<dbReference type="eggNOG" id="COG3315">
    <property type="taxonomic scope" value="Bacteria"/>
</dbReference>
<dbReference type="KEGG" id="tcu:Tcur_4667"/>
<sequence length="298" mass="32291">MSHGGRRPWGEGFEDGWEELRPSVAAVQAAPSPARVYDHLLGGKDHYENDRALAERMLRLQPRLIQAARQNRRFVARTVRSLARAGYAQFLDIGCGLPTADDVHRIAVRERPGVRMVCVDNDPIVLAHARALLAGERNVAVIGADLRDPGRLLQRAGALLDLQRPVAVLLTCVLHFVPDADRPHEAVARLRRGLPDGSALVITHLTADADGAATTAAARLFGAECPCPLVPRTREEIAAFFGDLPPVEPGLVFTAQWRPAHPPRAPEHALMYAGVACPRPLPAPEGRTPSPVPLPRAP</sequence>
<dbReference type="SUPFAM" id="SSF53335">
    <property type="entry name" value="S-adenosyl-L-methionine-dependent methyltransferases"/>
    <property type="match status" value="1"/>
</dbReference>
<name>D1A690_THECD</name>
<dbReference type="STRING" id="471852.Tcur_4667"/>
<dbReference type="InterPro" id="IPR006764">
    <property type="entry name" value="SAM_dep_MeTrfase_SAV2177_type"/>
</dbReference>
<dbReference type="HOGENOM" id="CLU_067079_1_0_11"/>
<dbReference type="CDD" id="cd02440">
    <property type="entry name" value="AdoMet_MTases"/>
    <property type="match status" value="1"/>
</dbReference>
<proteinExistence type="predicted"/>